<dbReference type="KEGG" id="slf:JEQ17_41030"/>
<proteinExistence type="predicted"/>
<dbReference type="EMBL" id="CP066831">
    <property type="protein sequence ID" value="QQM45163.1"/>
    <property type="molecule type" value="Genomic_DNA"/>
</dbReference>
<protein>
    <submittedName>
        <fullName evidence="1">Uncharacterized protein</fullName>
    </submittedName>
</protein>
<gene>
    <name evidence="1" type="ORF">JEQ17_41030</name>
</gene>
<dbReference type="Proteomes" id="UP000595636">
    <property type="component" value="Chromosome"/>
</dbReference>
<dbReference type="RefSeq" id="WP_200399972.1">
    <property type="nucleotide sequence ID" value="NZ_CP066831.1"/>
</dbReference>
<reference evidence="1 2" key="1">
    <citation type="submission" date="2020-12" db="EMBL/GenBank/DDBJ databases">
        <title>A novel species.</title>
        <authorList>
            <person name="Li K."/>
        </authorList>
    </citation>
    <scope>NUCLEOTIDE SEQUENCE [LARGE SCALE GENOMIC DNA]</scope>
    <source>
        <strain evidence="1 2">ZYC-3</strain>
    </source>
</reference>
<sequence length="77" mass="8782">MSPYLISDADLAATTELAKLRRARTTVADAMTEQFGDDFTRALYRETTYAVPDSERKTCPVHQDWRTHCHDLHLKAA</sequence>
<name>A0A7T7RFW6_9ACTN</name>
<accession>A0A7T7RFW6</accession>
<keyword evidence="2" id="KW-1185">Reference proteome</keyword>
<organism evidence="1 2">
    <name type="scientific">Streptomyces liliifuscus</name>
    <dbReference type="NCBI Taxonomy" id="2797636"/>
    <lineage>
        <taxon>Bacteria</taxon>
        <taxon>Bacillati</taxon>
        <taxon>Actinomycetota</taxon>
        <taxon>Actinomycetes</taxon>
        <taxon>Kitasatosporales</taxon>
        <taxon>Streptomycetaceae</taxon>
        <taxon>Streptomyces</taxon>
    </lineage>
</organism>
<dbReference type="AlphaFoldDB" id="A0A7T7RFW6"/>
<evidence type="ECO:0000313" key="1">
    <source>
        <dbReference type="EMBL" id="QQM45163.1"/>
    </source>
</evidence>
<evidence type="ECO:0000313" key="2">
    <source>
        <dbReference type="Proteomes" id="UP000595636"/>
    </source>
</evidence>